<sequence length="255" mass="28476">MLSKNKIKYIHSLELKKNRKVEHVFVGEGHKLVGDLLDHFPCRLLVATPQWLHEHPTVQANEIIEVTPEELTRASLLKTPQEVLAVFEQPDYPCSPEVIRHQLCLALDDVQDPGNLGTIIRVADWFGIEHIFCSVGTVDIYNPKTVQATMGALARVQVHYTSLPTLIQGLDASVPVYGTFLEGEVLYQEELSAHGLIIMGNEGKGVSPEVEALINRKLYIPNYPQERATSESLNVAIATAVVCAEFRRRLLPPQK</sequence>
<dbReference type="CDD" id="cd18109">
    <property type="entry name" value="SpoU-like_RNA-MTase"/>
    <property type="match status" value="1"/>
</dbReference>
<protein>
    <submittedName>
        <fullName evidence="6">tRNA/rRNA methyltransferase (SpoU)</fullName>
    </submittedName>
</protein>
<dbReference type="InterPro" id="IPR051259">
    <property type="entry name" value="rRNA_Methyltransferase"/>
</dbReference>
<evidence type="ECO:0000259" key="5">
    <source>
        <dbReference type="Pfam" id="PF22435"/>
    </source>
</evidence>
<dbReference type="SUPFAM" id="SSF75217">
    <property type="entry name" value="alpha/beta knot"/>
    <property type="match status" value="1"/>
</dbReference>
<organism evidence="6">
    <name type="scientific">gut metagenome</name>
    <dbReference type="NCBI Taxonomy" id="749906"/>
    <lineage>
        <taxon>unclassified sequences</taxon>
        <taxon>metagenomes</taxon>
        <taxon>organismal metagenomes</taxon>
    </lineage>
</organism>
<dbReference type="AlphaFoldDB" id="J9G3W6"/>
<dbReference type="Pfam" id="PF22435">
    <property type="entry name" value="MRM3-like_sub_bind"/>
    <property type="match status" value="1"/>
</dbReference>
<keyword evidence="3 6" id="KW-0808">Transferase</keyword>
<dbReference type="InterPro" id="IPR001537">
    <property type="entry name" value="SpoU_MeTrfase"/>
</dbReference>
<feature type="domain" description="MRM3-like substrate binding" evidence="5">
    <location>
        <begin position="5"/>
        <end position="85"/>
    </location>
</feature>
<dbReference type="InterPro" id="IPR029064">
    <property type="entry name" value="Ribosomal_eL30-like_sf"/>
</dbReference>
<reference evidence="6" key="1">
    <citation type="journal article" date="2012" name="PLoS ONE">
        <title>Gene sets for utilization of primary and secondary nutrition supplies in the distal gut of endangered iberian lynx.</title>
        <authorList>
            <person name="Alcaide M."/>
            <person name="Messina E."/>
            <person name="Richter M."/>
            <person name="Bargiela R."/>
            <person name="Peplies J."/>
            <person name="Huws S.A."/>
            <person name="Newbold C.J."/>
            <person name="Golyshin P.N."/>
            <person name="Simon M.A."/>
            <person name="Lopez G."/>
            <person name="Yakimov M.M."/>
            <person name="Ferrer M."/>
        </authorList>
    </citation>
    <scope>NUCLEOTIDE SEQUENCE</scope>
</reference>
<proteinExistence type="inferred from homology"/>
<evidence type="ECO:0000256" key="2">
    <source>
        <dbReference type="ARBA" id="ARBA00022603"/>
    </source>
</evidence>
<feature type="domain" description="tRNA/rRNA methyltransferase SpoU type" evidence="4">
    <location>
        <begin position="103"/>
        <end position="243"/>
    </location>
</feature>
<evidence type="ECO:0000256" key="3">
    <source>
        <dbReference type="ARBA" id="ARBA00022679"/>
    </source>
</evidence>
<gene>
    <name evidence="6" type="ORF">EVA_09990</name>
</gene>
<dbReference type="EMBL" id="AMCI01002765">
    <property type="protein sequence ID" value="EJX01922.1"/>
    <property type="molecule type" value="Genomic_DNA"/>
</dbReference>
<name>J9G3W6_9ZZZZ</name>
<accession>J9G3W6</accession>
<evidence type="ECO:0000259" key="4">
    <source>
        <dbReference type="Pfam" id="PF00588"/>
    </source>
</evidence>
<dbReference type="GO" id="GO:0003723">
    <property type="term" value="F:RNA binding"/>
    <property type="evidence" value="ECO:0007669"/>
    <property type="project" value="InterPro"/>
</dbReference>
<dbReference type="InterPro" id="IPR029028">
    <property type="entry name" value="Alpha/beta_knot_MTases"/>
</dbReference>
<dbReference type="GO" id="GO:0006396">
    <property type="term" value="P:RNA processing"/>
    <property type="evidence" value="ECO:0007669"/>
    <property type="project" value="InterPro"/>
</dbReference>
<dbReference type="InterPro" id="IPR029026">
    <property type="entry name" value="tRNA_m1G_MTases_N"/>
</dbReference>
<comment type="similarity">
    <text evidence="1">Belongs to the class IV-like SAM-binding methyltransferase superfamily. RNA methyltransferase TrmH family.</text>
</comment>
<comment type="caution">
    <text evidence="6">The sequence shown here is derived from an EMBL/GenBank/DDBJ whole genome shotgun (WGS) entry which is preliminary data.</text>
</comment>
<evidence type="ECO:0000256" key="1">
    <source>
        <dbReference type="ARBA" id="ARBA00007228"/>
    </source>
</evidence>
<dbReference type="PANTHER" id="PTHR43191">
    <property type="entry name" value="RRNA METHYLTRANSFERASE 3"/>
    <property type="match status" value="1"/>
</dbReference>
<dbReference type="PANTHER" id="PTHR43191:SF2">
    <property type="entry name" value="RRNA METHYLTRANSFERASE 3, MITOCHONDRIAL"/>
    <property type="match status" value="1"/>
</dbReference>
<dbReference type="InterPro" id="IPR053888">
    <property type="entry name" value="MRM3-like_sub_bind"/>
</dbReference>
<dbReference type="Gene3D" id="3.30.1330.30">
    <property type="match status" value="1"/>
</dbReference>
<dbReference type="GO" id="GO:0032259">
    <property type="term" value="P:methylation"/>
    <property type="evidence" value="ECO:0007669"/>
    <property type="project" value="UniProtKB-KW"/>
</dbReference>
<evidence type="ECO:0000313" key="6">
    <source>
        <dbReference type="EMBL" id="EJX01922.1"/>
    </source>
</evidence>
<keyword evidence="2 6" id="KW-0489">Methyltransferase</keyword>
<dbReference type="SUPFAM" id="SSF55315">
    <property type="entry name" value="L30e-like"/>
    <property type="match status" value="1"/>
</dbReference>
<dbReference type="GO" id="GO:0008173">
    <property type="term" value="F:RNA methyltransferase activity"/>
    <property type="evidence" value="ECO:0007669"/>
    <property type="project" value="InterPro"/>
</dbReference>
<dbReference type="Gene3D" id="3.40.1280.10">
    <property type="match status" value="1"/>
</dbReference>
<dbReference type="Pfam" id="PF00588">
    <property type="entry name" value="SpoU_methylase"/>
    <property type="match status" value="1"/>
</dbReference>